<sequence length="67" mass="7808">MDRTVGHLGQIRSPHLPAEWNGIRFILVWLRKVENGHELIRSDLIGPSRLETRSWLFVVFITELTPC</sequence>
<dbReference type="AlphaFoldDB" id="L0ID72"/>
<evidence type="ECO:0000313" key="2">
    <source>
        <dbReference type="Proteomes" id="UP000010846"/>
    </source>
</evidence>
<dbReference type="HOGENOM" id="CLU_2802132_0_0_2"/>
<proteinExistence type="predicted"/>
<dbReference type="Proteomes" id="UP000010846">
    <property type="component" value="Chromosome"/>
</dbReference>
<keyword evidence="2" id="KW-1185">Reference proteome</keyword>
<evidence type="ECO:0000313" key="1">
    <source>
        <dbReference type="EMBL" id="AGB16714.1"/>
    </source>
</evidence>
<protein>
    <submittedName>
        <fullName evidence="1">Uncharacterized protein</fullName>
    </submittedName>
</protein>
<reference evidence="1" key="1">
    <citation type="submission" date="2011-09" db="EMBL/GenBank/DDBJ databases">
        <title>Complete sequence of Halovivax ruber XH-70.</title>
        <authorList>
            <consortium name="US DOE Joint Genome Institute"/>
            <person name="Lucas S."/>
            <person name="Han J."/>
            <person name="Lapidus A."/>
            <person name="Cheng J.-F."/>
            <person name="Goodwin L."/>
            <person name="Pitluck S."/>
            <person name="Peters L."/>
            <person name="Mikhailova N."/>
            <person name="Davenport K."/>
            <person name="Detter J.C."/>
            <person name="Han C."/>
            <person name="Tapia R."/>
            <person name="Land M."/>
            <person name="Hauser L."/>
            <person name="Kyrpides N."/>
            <person name="Ivanova N."/>
            <person name="Pagani I."/>
            <person name="Sproer C."/>
            <person name="Anderson I."/>
            <person name="Woyke T."/>
        </authorList>
    </citation>
    <scope>NUCLEOTIDE SEQUENCE</scope>
    <source>
        <strain evidence="1">XH-70</strain>
    </source>
</reference>
<gene>
    <name evidence="1" type="ordered locus">Halru_2125</name>
</gene>
<organism evidence="1 2">
    <name type="scientific">Halovivax ruber (strain DSM 18193 / JCM 13892 / XH-70)</name>
    <dbReference type="NCBI Taxonomy" id="797302"/>
    <lineage>
        <taxon>Archaea</taxon>
        <taxon>Methanobacteriati</taxon>
        <taxon>Methanobacteriota</taxon>
        <taxon>Stenosarchaea group</taxon>
        <taxon>Halobacteria</taxon>
        <taxon>Halobacteriales</taxon>
        <taxon>Natrialbaceae</taxon>
        <taxon>Halovivax</taxon>
    </lineage>
</organism>
<accession>L0ID72</accession>
<dbReference type="KEGG" id="hru:Halru_2125"/>
<name>L0ID72_HALRX</name>
<dbReference type="EMBL" id="CP003050">
    <property type="protein sequence ID" value="AGB16714.1"/>
    <property type="molecule type" value="Genomic_DNA"/>
</dbReference>